<protein>
    <recommendedName>
        <fullName evidence="7">Pterin-binding domain-containing protein</fullName>
    </recommendedName>
</protein>
<keyword evidence="2" id="KW-0489">Methyltransferase</keyword>
<comment type="caution">
    <text evidence="8">The sequence shown here is derived from an EMBL/GenBank/DDBJ whole genome shotgun (WGS) entry which is preliminary data.</text>
</comment>
<name>X1CSD1_9ZZZZ</name>
<gene>
    <name evidence="8" type="ORF">S01H4_56023</name>
</gene>
<dbReference type="GO" id="GO:0031419">
    <property type="term" value="F:cobalamin binding"/>
    <property type="evidence" value="ECO:0007669"/>
    <property type="project" value="UniProtKB-KW"/>
</dbReference>
<dbReference type="SUPFAM" id="SSF51717">
    <property type="entry name" value="Dihydropteroate synthetase-like"/>
    <property type="match status" value="1"/>
</dbReference>
<evidence type="ECO:0000256" key="6">
    <source>
        <dbReference type="ARBA" id="ARBA00023285"/>
    </source>
</evidence>
<evidence type="ECO:0000256" key="1">
    <source>
        <dbReference type="ARBA" id="ARBA00010398"/>
    </source>
</evidence>
<dbReference type="GO" id="GO:0046872">
    <property type="term" value="F:metal ion binding"/>
    <property type="evidence" value="ECO:0007669"/>
    <property type="project" value="UniProtKB-KW"/>
</dbReference>
<dbReference type="InterPro" id="IPR050554">
    <property type="entry name" value="Met_Synthase/Corrinoid"/>
</dbReference>
<dbReference type="GO" id="GO:0005829">
    <property type="term" value="C:cytosol"/>
    <property type="evidence" value="ECO:0007669"/>
    <property type="project" value="TreeGrafter"/>
</dbReference>
<evidence type="ECO:0000256" key="3">
    <source>
        <dbReference type="ARBA" id="ARBA00022628"/>
    </source>
</evidence>
<comment type="similarity">
    <text evidence="1">Belongs to the vitamin-B12 dependent methionine synthase family.</text>
</comment>
<keyword evidence="6" id="KW-0170">Cobalt</keyword>
<evidence type="ECO:0000256" key="5">
    <source>
        <dbReference type="ARBA" id="ARBA00022723"/>
    </source>
</evidence>
<feature type="domain" description="Pterin-binding" evidence="7">
    <location>
        <begin position="1"/>
        <end position="136"/>
    </location>
</feature>
<dbReference type="PANTHER" id="PTHR45833">
    <property type="entry name" value="METHIONINE SYNTHASE"/>
    <property type="match status" value="1"/>
</dbReference>
<dbReference type="Gene3D" id="3.20.20.20">
    <property type="entry name" value="Dihydropteroate synthase-like"/>
    <property type="match status" value="1"/>
</dbReference>
<dbReference type="GO" id="GO:0032259">
    <property type="term" value="P:methylation"/>
    <property type="evidence" value="ECO:0007669"/>
    <property type="project" value="UniProtKB-KW"/>
</dbReference>
<dbReference type="PROSITE" id="PS50972">
    <property type="entry name" value="PTERIN_BINDING"/>
    <property type="match status" value="1"/>
</dbReference>
<keyword evidence="4" id="KW-0808">Transferase</keyword>
<proteinExistence type="inferred from homology"/>
<reference evidence="8" key="1">
    <citation type="journal article" date="2014" name="Front. Microbiol.">
        <title>High frequency of phylogenetically diverse reductive dehalogenase-homologous genes in deep subseafloor sedimentary metagenomes.</title>
        <authorList>
            <person name="Kawai M."/>
            <person name="Futagami T."/>
            <person name="Toyoda A."/>
            <person name="Takaki Y."/>
            <person name="Nishi S."/>
            <person name="Hori S."/>
            <person name="Arai W."/>
            <person name="Tsubouchi T."/>
            <person name="Morono Y."/>
            <person name="Uchiyama I."/>
            <person name="Ito T."/>
            <person name="Fujiyama A."/>
            <person name="Inagaki F."/>
            <person name="Takami H."/>
        </authorList>
    </citation>
    <scope>NUCLEOTIDE SEQUENCE</scope>
    <source>
        <strain evidence="8">Expedition CK06-06</strain>
    </source>
</reference>
<dbReference type="GO" id="GO:0046653">
    <property type="term" value="P:tetrahydrofolate metabolic process"/>
    <property type="evidence" value="ECO:0007669"/>
    <property type="project" value="TreeGrafter"/>
</dbReference>
<dbReference type="AlphaFoldDB" id="X1CSD1"/>
<dbReference type="GO" id="GO:0050667">
    <property type="term" value="P:homocysteine metabolic process"/>
    <property type="evidence" value="ECO:0007669"/>
    <property type="project" value="TreeGrafter"/>
</dbReference>
<feature type="non-terminal residue" evidence="8">
    <location>
        <position position="1"/>
    </location>
</feature>
<dbReference type="InterPro" id="IPR000489">
    <property type="entry name" value="Pterin-binding_dom"/>
</dbReference>
<dbReference type="InterPro" id="IPR011005">
    <property type="entry name" value="Dihydropteroate_synth-like_sf"/>
</dbReference>
<accession>X1CSD1</accession>
<dbReference type="Pfam" id="PF00809">
    <property type="entry name" value="Pterin_bind"/>
    <property type="match status" value="1"/>
</dbReference>
<keyword evidence="5" id="KW-0479">Metal-binding</keyword>
<dbReference type="EMBL" id="BART01032414">
    <property type="protein sequence ID" value="GAH10692.1"/>
    <property type="molecule type" value="Genomic_DNA"/>
</dbReference>
<keyword evidence="3" id="KW-0846">Cobalamin</keyword>
<evidence type="ECO:0000256" key="2">
    <source>
        <dbReference type="ARBA" id="ARBA00022603"/>
    </source>
</evidence>
<evidence type="ECO:0000256" key="4">
    <source>
        <dbReference type="ARBA" id="ARBA00022679"/>
    </source>
</evidence>
<dbReference type="GO" id="GO:0008705">
    <property type="term" value="F:methionine synthase activity"/>
    <property type="evidence" value="ECO:0007669"/>
    <property type="project" value="TreeGrafter"/>
</dbReference>
<organism evidence="8">
    <name type="scientific">marine sediment metagenome</name>
    <dbReference type="NCBI Taxonomy" id="412755"/>
    <lineage>
        <taxon>unclassified sequences</taxon>
        <taxon>metagenomes</taxon>
        <taxon>ecological metagenomes</taxon>
    </lineage>
</organism>
<evidence type="ECO:0000313" key="8">
    <source>
        <dbReference type="EMBL" id="GAH10692.1"/>
    </source>
</evidence>
<evidence type="ECO:0000259" key="7">
    <source>
        <dbReference type="PROSITE" id="PS50972"/>
    </source>
</evidence>
<sequence length="155" mass="16839">SLAAGRQAWLVALAMGTNGIPSSVEQRLAACELIMTHLTRLGVKAEQIFFDPLALPVAVDSSQVLVTLKTIEQIKSHYPAAKTVLGLSNISHGLPRRRLVNRAFLLMAAYAGLDAVILNPLDAKMMSFIKVADMLTGKETSRGYIRAHRKGMLID</sequence>
<dbReference type="PANTHER" id="PTHR45833:SF1">
    <property type="entry name" value="METHIONINE SYNTHASE"/>
    <property type="match status" value="1"/>
</dbReference>